<evidence type="ECO:0000313" key="4">
    <source>
        <dbReference type="EMBL" id="TRM64455.1"/>
    </source>
</evidence>
<dbReference type="PANTHER" id="PTHR31681:SF3">
    <property type="entry name" value="OS04G0690100 PROTEIN"/>
    <property type="match status" value="1"/>
</dbReference>
<dbReference type="OrthoDB" id="9514740at2759"/>
<accession>A0A550CI28</accession>
<gene>
    <name evidence="4" type="ORF">BD626DRAFT_401059</name>
</gene>
<dbReference type="PANTHER" id="PTHR31681">
    <property type="entry name" value="C2H2-LIKE ZINC FINGER PROTEIN"/>
    <property type="match status" value="1"/>
</dbReference>
<dbReference type="STRING" id="97359.A0A550CI28"/>
<dbReference type="SUPFAM" id="SSF56399">
    <property type="entry name" value="ADP-ribosylation"/>
    <property type="match status" value="1"/>
</dbReference>
<feature type="region of interest" description="Disordered" evidence="1">
    <location>
        <begin position="19"/>
        <end position="78"/>
    </location>
</feature>
<dbReference type="Pfam" id="PF00644">
    <property type="entry name" value="PARP"/>
    <property type="match status" value="1"/>
</dbReference>
<dbReference type="Proteomes" id="UP000320762">
    <property type="component" value="Unassembled WGS sequence"/>
</dbReference>
<feature type="domain" description="PARP catalytic" evidence="3">
    <location>
        <begin position="269"/>
        <end position="382"/>
    </location>
</feature>
<dbReference type="EMBL" id="VDMD01000007">
    <property type="protein sequence ID" value="TRM64455.1"/>
    <property type="molecule type" value="Genomic_DNA"/>
</dbReference>
<evidence type="ECO:0000313" key="5">
    <source>
        <dbReference type="Proteomes" id="UP000320762"/>
    </source>
</evidence>
<feature type="chain" id="PRO_5021698986" description="PARP catalytic domain-containing protein" evidence="2">
    <location>
        <begin position="20"/>
        <end position="409"/>
    </location>
</feature>
<organism evidence="4 5">
    <name type="scientific">Schizophyllum amplum</name>
    <dbReference type="NCBI Taxonomy" id="97359"/>
    <lineage>
        <taxon>Eukaryota</taxon>
        <taxon>Fungi</taxon>
        <taxon>Dikarya</taxon>
        <taxon>Basidiomycota</taxon>
        <taxon>Agaricomycotina</taxon>
        <taxon>Agaricomycetes</taxon>
        <taxon>Agaricomycetidae</taxon>
        <taxon>Agaricales</taxon>
        <taxon>Schizophyllaceae</taxon>
        <taxon>Schizophyllum</taxon>
    </lineage>
</organism>
<feature type="signal peptide" evidence="2">
    <location>
        <begin position="1"/>
        <end position="19"/>
    </location>
</feature>
<proteinExistence type="predicted"/>
<feature type="compositionally biased region" description="Pro residues" evidence="1">
    <location>
        <begin position="52"/>
        <end position="64"/>
    </location>
</feature>
<dbReference type="GO" id="GO:0003950">
    <property type="term" value="F:NAD+ poly-ADP-ribosyltransferase activity"/>
    <property type="evidence" value="ECO:0007669"/>
    <property type="project" value="InterPro"/>
</dbReference>
<reference evidence="4 5" key="1">
    <citation type="journal article" date="2019" name="New Phytol.">
        <title>Comparative genomics reveals unique wood-decay strategies and fruiting body development in the Schizophyllaceae.</title>
        <authorList>
            <person name="Almasi E."/>
            <person name="Sahu N."/>
            <person name="Krizsan K."/>
            <person name="Balint B."/>
            <person name="Kovacs G.M."/>
            <person name="Kiss B."/>
            <person name="Cseklye J."/>
            <person name="Drula E."/>
            <person name="Henrissat B."/>
            <person name="Nagy I."/>
            <person name="Chovatia M."/>
            <person name="Adam C."/>
            <person name="LaButti K."/>
            <person name="Lipzen A."/>
            <person name="Riley R."/>
            <person name="Grigoriev I.V."/>
            <person name="Nagy L.G."/>
        </authorList>
    </citation>
    <scope>NUCLEOTIDE SEQUENCE [LARGE SCALE GENOMIC DNA]</scope>
    <source>
        <strain evidence="4 5">NL-1724</strain>
    </source>
</reference>
<dbReference type="Gene3D" id="3.90.228.10">
    <property type="match status" value="1"/>
</dbReference>
<evidence type="ECO:0000256" key="1">
    <source>
        <dbReference type="SAM" id="MobiDB-lite"/>
    </source>
</evidence>
<dbReference type="InterPro" id="IPR012317">
    <property type="entry name" value="Poly(ADP-ribose)pol_cat_dom"/>
</dbReference>
<feature type="compositionally biased region" description="Polar residues" evidence="1">
    <location>
        <begin position="65"/>
        <end position="78"/>
    </location>
</feature>
<protein>
    <recommendedName>
        <fullName evidence="3">PARP catalytic domain-containing protein</fullName>
    </recommendedName>
</protein>
<sequence length="409" mass="44361">MSALATGLPIAISVLQAAASALSNSSSSQQSSGPPPPAPTSAPSLSTTRMAPPAPPPPPPPPPVRQTNALKPSKTVNGSTSSQMLCEFCHSNPRFFDGGKRHPYCSKKCAGEAKKSNCEHVSRTTDSDWCQYCHQRPKYDDGKKSYRYCGKICAAAAAVQAGAPNEDKICIMCRTAEKQPRSHFCSKSCVEDAEKKGPMVLEIPSGHVTFHNVAEQFKTSWRHAKPCPPVRRVYKILAPHASLASYNAYRTAVEARGNFKHAGMAEGNECRRWHGTTRECLLGDKGHSQFCNSSSCPLCCIIKTSFALSHFGNKTGWGRFGKGIYTSSTSSKSNDYSSNKKPSPLKAILLNKVVVGKGYKMLHDDPHLTAPPAGSDSVLAEKGMALNYDELVVYREEAIRPSYLVMYEA</sequence>
<evidence type="ECO:0000256" key="2">
    <source>
        <dbReference type="SAM" id="SignalP"/>
    </source>
</evidence>
<name>A0A550CI28_9AGAR</name>
<dbReference type="AlphaFoldDB" id="A0A550CI28"/>
<comment type="caution">
    <text evidence="4">The sequence shown here is derived from an EMBL/GenBank/DDBJ whole genome shotgun (WGS) entry which is preliminary data.</text>
</comment>
<feature type="compositionally biased region" description="Low complexity" evidence="1">
    <location>
        <begin position="19"/>
        <end position="32"/>
    </location>
</feature>
<keyword evidence="2" id="KW-0732">Signal</keyword>
<evidence type="ECO:0000259" key="3">
    <source>
        <dbReference type="Pfam" id="PF00644"/>
    </source>
</evidence>
<keyword evidence="5" id="KW-1185">Reference proteome</keyword>